<keyword evidence="1" id="KW-1133">Transmembrane helix</keyword>
<dbReference type="Proteomes" id="UP000053825">
    <property type="component" value="Unassembled WGS sequence"/>
</dbReference>
<keyword evidence="1" id="KW-0812">Transmembrane</keyword>
<name>A0A0L7QY96_9HYME</name>
<organism evidence="2 3">
    <name type="scientific">Habropoda laboriosa</name>
    <dbReference type="NCBI Taxonomy" id="597456"/>
    <lineage>
        <taxon>Eukaryota</taxon>
        <taxon>Metazoa</taxon>
        <taxon>Ecdysozoa</taxon>
        <taxon>Arthropoda</taxon>
        <taxon>Hexapoda</taxon>
        <taxon>Insecta</taxon>
        <taxon>Pterygota</taxon>
        <taxon>Neoptera</taxon>
        <taxon>Endopterygota</taxon>
        <taxon>Hymenoptera</taxon>
        <taxon>Apocrita</taxon>
        <taxon>Aculeata</taxon>
        <taxon>Apoidea</taxon>
        <taxon>Anthophila</taxon>
        <taxon>Apidae</taxon>
        <taxon>Habropoda</taxon>
    </lineage>
</organism>
<sequence length="95" mass="10962">MIREKSRLKNQIEDMSAQMILMGVIRHDVNNVKTPPIFQGQVFTTAATSSQCAFSVFPCCCSYRFEVWRPQSHISISYLHLVFHVLLYCVFICLS</sequence>
<keyword evidence="1" id="KW-0472">Membrane</keyword>
<gene>
    <name evidence="2" type="ORF">WH47_03097</name>
</gene>
<protein>
    <submittedName>
        <fullName evidence="2">Uncharacterized protein</fullName>
    </submittedName>
</protein>
<keyword evidence="3" id="KW-1185">Reference proteome</keyword>
<reference evidence="2 3" key="1">
    <citation type="submission" date="2015-07" db="EMBL/GenBank/DDBJ databases">
        <title>The genome of Habropoda laboriosa.</title>
        <authorList>
            <person name="Pan H."/>
            <person name="Kapheim K."/>
        </authorList>
    </citation>
    <scope>NUCLEOTIDE SEQUENCE [LARGE SCALE GENOMIC DNA]</scope>
    <source>
        <strain evidence="2">0110345459</strain>
    </source>
</reference>
<accession>A0A0L7QY96</accession>
<dbReference type="AlphaFoldDB" id="A0A0L7QY96"/>
<feature type="transmembrane region" description="Helical" evidence="1">
    <location>
        <begin position="74"/>
        <end position="94"/>
    </location>
</feature>
<evidence type="ECO:0000313" key="2">
    <source>
        <dbReference type="EMBL" id="KOC63595.1"/>
    </source>
</evidence>
<evidence type="ECO:0000313" key="3">
    <source>
        <dbReference type="Proteomes" id="UP000053825"/>
    </source>
</evidence>
<dbReference type="EMBL" id="KQ414693">
    <property type="protein sequence ID" value="KOC63595.1"/>
    <property type="molecule type" value="Genomic_DNA"/>
</dbReference>
<evidence type="ECO:0000256" key="1">
    <source>
        <dbReference type="SAM" id="Phobius"/>
    </source>
</evidence>
<proteinExistence type="predicted"/>